<proteinExistence type="inferred from homology"/>
<feature type="binding site" evidence="8">
    <location>
        <position position="82"/>
    </location>
    <ligand>
        <name>Zn(2+)</name>
        <dbReference type="ChEBI" id="CHEBI:29105"/>
        <note>catalytic</note>
    </ligand>
</feature>
<protein>
    <submittedName>
        <fullName evidence="10">Ceramidase</fullName>
    </submittedName>
</protein>
<dbReference type="PANTHER" id="PTHR46187:SF3">
    <property type="entry name" value="ALKALINE CERAMIDASE 3"/>
    <property type="match status" value="1"/>
</dbReference>
<evidence type="ECO:0000256" key="3">
    <source>
        <dbReference type="ARBA" id="ARBA00022692"/>
    </source>
</evidence>
<evidence type="ECO:0000256" key="5">
    <source>
        <dbReference type="ARBA" id="ARBA00022989"/>
    </source>
</evidence>
<evidence type="ECO:0000256" key="4">
    <source>
        <dbReference type="ARBA" id="ARBA00022801"/>
    </source>
</evidence>
<keyword evidence="8" id="KW-0862">Zinc</keyword>
<feature type="transmembrane region" description="Helical" evidence="9">
    <location>
        <begin position="232"/>
        <end position="256"/>
    </location>
</feature>
<dbReference type="GO" id="GO:0046513">
    <property type="term" value="P:ceramide biosynthetic process"/>
    <property type="evidence" value="ECO:0007669"/>
    <property type="project" value="TreeGrafter"/>
</dbReference>
<evidence type="ECO:0000256" key="9">
    <source>
        <dbReference type="SAM" id="Phobius"/>
    </source>
</evidence>
<comment type="subcellular location">
    <subcellularLocation>
        <location evidence="1">Membrane</location>
        <topology evidence="1">Multi-pass membrane protein</topology>
    </subcellularLocation>
</comment>
<dbReference type="GO" id="GO:0005789">
    <property type="term" value="C:endoplasmic reticulum membrane"/>
    <property type="evidence" value="ECO:0007669"/>
    <property type="project" value="TreeGrafter"/>
</dbReference>
<comment type="caution">
    <text evidence="10">The sequence shown here is derived from an EMBL/GenBank/DDBJ whole genome shotgun (WGS) entry which is preliminary data.</text>
</comment>
<comment type="cofactor">
    <cofactor evidence="8">
        <name>Zn(2+)</name>
        <dbReference type="ChEBI" id="CHEBI:29105"/>
    </cofactor>
</comment>
<keyword evidence="7" id="KW-0106">Calcium</keyword>
<evidence type="ECO:0000256" key="6">
    <source>
        <dbReference type="ARBA" id="ARBA00023136"/>
    </source>
</evidence>
<feature type="binding site" evidence="8">
    <location>
        <position position="231"/>
    </location>
    <ligand>
        <name>Zn(2+)</name>
        <dbReference type="ChEBI" id="CHEBI:29105"/>
        <note>catalytic</note>
    </ligand>
</feature>
<gene>
    <name evidence="10" type="ORF">B0F90DRAFT_878848</name>
</gene>
<evidence type="ECO:0000256" key="2">
    <source>
        <dbReference type="ARBA" id="ARBA00009780"/>
    </source>
</evidence>
<name>A0AAD4QJA2_9AGAM</name>
<evidence type="ECO:0000256" key="8">
    <source>
        <dbReference type="PIRSR" id="PIRSR608901-2"/>
    </source>
</evidence>
<evidence type="ECO:0000313" key="11">
    <source>
        <dbReference type="Proteomes" id="UP001203297"/>
    </source>
</evidence>
<dbReference type="InterPro" id="IPR008901">
    <property type="entry name" value="ACER"/>
</dbReference>
<feature type="binding site" evidence="7">
    <location>
        <position position="34"/>
    </location>
    <ligand>
        <name>Ca(2+)</name>
        <dbReference type="ChEBI" id="CHEBI:29108"/>
    </ligand>
</feature>
<keyword evidence="6 9" id="KW-0472">Membrane</keyword>
<dbReference type="Proteomes" id="UP001203297">
    <property type="component" value="Unassembled WGS sequence"/>
</dbReference>
<feature type="binding site" evidence="7">
    <location>
        <position position="23"/>
    </location>
    <ligand>
        <name>Ca(2+)</name>
        <dbReference type="ChEBI" id="CHEBI:29108"/>
    </ligand>
</feature>
<evidence type="ECO:0000313" key="10">
    <source>
        <dbReference type="EMBL" id="KAI0297571.1"/>
    </source>
</evidence>
<keyword evidence="5 9" id="KW-1133">Transmembrane helix</keyword>
<evidence type="ECO:0000256" key="7">
    <source>
        <dbReference type="PIRSR" id="PIRSR608901-1"/>
    </source>
</evidence>
<dbReference type="AlphaFoldDB" id="A0AAD4QJA2"/>
<dbReference type="GO" id="GO:0046872">
    <property type="term" value="F:metal ion binding"/>
    <property type="evidence" value="ECO:0007669"/>
    <property type="project" value="UniProtKB-KW"/>
</dbReference>
<evidence type="ECO:0000256" key="1">
    <source>
        <dbReference type="ARBA" id="ARBA00004141"/>
    </source>
</evidence>
<sequence>MLPHSGSSSGHWGPVTATLDWCEANYQFSRYVAEISNTFSNVFFIGISLYGAHLSTKESLPARYLVGFAGCALVGLGSFFFHATLLYEAQLADELPMIYVASFLLAMLLESEPGFGLKSTYSKLLIMATVIFDISFTASYLMYRNPVYHQCVFATLMVITLLRSVYLLLWSEASRTIPDKRKTAIIEVLRTGAFSFLIGFLIWNLDNIFCVSWTRVKEAVGWPTAFFMEGHAWWHIFTGLGTFYLNQSVTMLMLSVKDDHHKYRMSYWLCLPLVVRTSKPDKAKVKE</sequence>
<feature type="transmembrane region" description="Helical" evidence="9">
    <location>
        <begin position="124"/>
        <end position="141"/>
    </location>
</feature>
<feature type="binding site" evidence="8">
    <location>
        <position position="235"/>
    </location>
    <ligand>
        <name>Zn(2+)</name>
        <dbReference type="ChEBI" id="CHEBI:29105"/>
        <note>catalytic</note>
    </ligand>
</feature>
<keyword evidence="3 9" id="KW-0812">Transmembrane</keyword>
<comment type="similarity">
    <text evidence="2">Belongs to the alkaline ceramidase family.</text>
</comment>
<feature type="transmembrane region" description="Helical" evidence="9">
    <location>
        <begin position="97"/>
        <end position="117"/>
    </location>
</feature>
<feature type="transmembrane region" description="Helical" evidence="9">
    <location>
        <begin position="147"/>
        <end position="171"/>
    </location>
</feature>
<feature type="transmembrane region" description="Helical" evidence="9">
    <location>
        <begin position="64"/>
        <end position="85"/>
    </location>
</feature>
<feature type="transmembrane region" description="Helical" evidence="9">
    <location>
        <begin position="183"/>
        <end position="203"/>
    </location>
</feature>
<organism evidence="10 11">
    <name type="scientific">Multifurca ochricompacta</name>
    <dbReference type="NCBI Taxonomy" id="376703"/>
    <lineage>
        <taxon>Eukaryota</taxon>
        <taxon>Fungi</taxon>
        <taxon>Dikarya</taxon>
        <taxon>Basidiomycota</taxon>
        <taxon>Agaricomycotina</taxon>
        <taxon>Agaricomycetes</taxon>
        <taxon>Russulales</taxon>
        <taxon>Russulaceae</taxon>
        <taxon>Multifurca</taxon>
    </lineage>
</organism>
<feature type="transmembrane region" description="Helical" evidence="9">
    <location>
        <begin position="35"/>
        <end position="52"/>
    </location>
</feature>
<accession>A0AAD4QJA2</accession>
<dbReference type="PANTHER" id="PTHR46187">
    <property type="entry name" value="ALKALINE CERAMIDASE 3"/>
    <property type="match status" value="1"/>
</dbReference>
<dbReference type="Pfam" id="PF05875">
    <property type="entry name" value="Ceramidase"/>
    <property type="match status" value="1"/>
</dbReference>
<dbReference type="GO" id="GO:0046514">
    <property type="term" value="P:ceramide catabolic process"/>
    <property type="evidence" value="ECO:0007669"/>
    <property type="project" value="TreeGrafter"/>
</dbReference>
<feature type="binding site" evidence="7">
    <location>
        <position position="25"/>
    </location>
    <ligand>
        <name>Ca(2+)</name>
        <dbReference type="ChEBI" id="CHEBI:29108"/>
    </ligand>
</feature>
<feature type="binding site" evidence="7">
    <location>
        <position position="20"/>
    </location>
    <ligand>
        <name>Ca(2+)</name>
        <dbReference type="ChEBI" id="CHEBI:29108"/>
    </ligand>
</feature>
<keyword evidence="4" id="KW-0378">Hydrolase</keyword>
<reference evidence="10" key="1">
    <citation type="journal article" date="2022" name="New Phytol.">
        <title>Evolutionary transition to the ectomycorrhizal habit in the genomes of a hyperdiverse lineage of mushroom-forming fungi.</title>
        <authorList>
            <person name="Looney B."/>
            <person name="Miyauchi S."/>
            <person name="Morin E."/>
            <person name="Drula E."/>
            <person name="Courty P.E."/>
            <person name="Kohler A."/>
            <person name="Kuo A."/>
            <person name="LaButti K."/>
            <person name="Pangilinan J."/>
            <person name="Lipzen A."/>
            <person name="Riley R."/>
            <person name="Andreopoulos W."/>
            <person name="He G."/>
            <person name="Johnson J."/>
            <person name="Nolan M."/>
            <person name="Tritt A."/>
            <person name="Barry K.W."/>
            <person name="Grigoriev I.V."/>
            <person name="Nagy L.G."/>
            <person name="Hibbett D."/>
            <person name="Henrissat B."/>
            <person name="Matheny P.B."/>
            <person name="Labbe J."/>
            <person name="Martin F.M."/>
        </authorList>
    </citation>
    <scope>NUCLEOTIDE SEQUENCE</scope>
    <source>
        <strain evidence="10">BPL690</strain>
    </source>
</reference>
<dbReference type="GO" id="GO:0016811">
    <property type="term" value="F:hydrolase activity, acting on carbon-nitrogen (but not peptide) bonds, in linear amides"/>
    <property type="evidence" value="ECO:0007669"/>
    <property type="project" value="InterPro"/>
</dbReference>
<feature type="binding site" evidence="7">
    <location>
        <position position="21"/>
    </location>
    <ligand>
        <name>Ca(2+)</name>
        <dbReference type="ChEBI" id="CHEBI:29108"/>
    </ligand>
</feature>
<keyword evidence="7" id="KW-0479">Metal-binding</keyword>
<dbReference type="EMBL" id="WTXG01000035">
    <property type="protein sequence ID" value="KAI0297571.1"/>
    <property type="molecule type" value="Genomic_DNA"/>
</dbReference>
<keyword evidence="11" id="KW-1185">Reference proteome</keyword>